<evidence type="ECO:0000256" key="4">
    <source>
        <dbReference type="ARBA" id="ARBA00022478"/>
    </source>
</evidence>
<dbReference type="GO" id="GO:0000428">
    <property type="term" value="C:DNA-directed RNA polymerase complex"/>
    <property type="evidence" value="ECO:0007669"/>
    <property type="project" value="UniProtKB-KW"/>
</dbReference>
<dbReference type="InterPro" id="IPR006592">
    <property type="entry name" value="RNA_pol_N"/>
</dbReference>
<feature type="region of interest" description="Disordered" evidence="14">
    <location>
        <begin position="375"/>
        <end position="398"/>
    </location>
</feature>
<keyword evidence="4 13" id="KW-0240">DNA-directed RNA polymerase</keyword>
<dbReference type="Gene3D" id="2.40.40.20">
    <property type="match status" value="1"/>
</dbReference>
<evidence type="ECO:0000256" key="6">
    <source>
        <dbReference type="ARBA" id="ARBA00022695"/>
    </source>
</evidence>
<sequence length="1574" mass="171600">MKKGRKEDGGGAMAAYPSGGYGVKRYGHELELVKAMDTPKKIGAIEFSVPPAQEIAGVSVTQIWSRELYEHPSRQAANGGVLDARLGAIDRHSVCATCGLKLAECLGHFGHIELELPAFHIGYLKVIIQTLQMVCKTCSYLLLSPEEIDVELRRAKRKALSSTSHIRGAARKRIWALCRKKTCCPNPLCGALNGTVKKVGVIKIIHVFSKKLPKMHAGPVADLGGDIGRTGGNALPGVQPDTFAAALKANPDLDKHLQKVIEDLDPLKVLGIFQRIPRVQLCLLDMDAVEGGPENLILRNLPVPPLCVRPSVCQDPSMGSTEDDLTMKLTELVQVNEVIRMALANGALMGVVMEDWEYLQLELARYINSDLPGLPPAGGPAGGSGGRSSSHSGKPLRGISQRLKGKAGRFRGNLSGKRVDFSGRTVISPDPNLTVEQVGIPLRVAMILTYPERVTSFNLARLQRAVENGADVWPGATQVELFDAQGRSQMKRNLRFGNRVKLAKELLPGCVVERHLIDGDWVLFNRQPSLHRVSIMAHRVKVQAQRTFRFNESVCAPYNADYDGDEMNLHVPQTEEARAEAAELMSVLANLVTPKSGEPLIAATQDFLTCSHLLSCKDVFMDAAQFAQACSFVDDAMPLPAHVQLPQPSILKPMRLWTGKQVISFLIQYAAGGQIPAQRLRVSVAERTYTKMKHAPFATGKDGSDVLNPYAFSPSMDPSDGYVVVRGGSLVSGRVGKATMGSGSKAGVFYHLWKHFGAVASARAMHFVSKLAARLHSEHGFSIGVDDVKPSLALRQHKHELLARGYASCDSVIQQRHANQLQNRPGCTQEQTMEALLNAELSKIREDAGRSCIQRLDPATNAALIMAQCGSKGSTINISQMVACVGQQTVSGSRPPDGFQGRSLPHFERGARARMPDAKGFVENSFFSGMTCTEFFFHTMAGREGLVDTAVKTAETGYMQRRLMKALEDLGVHYDGTVRASDGTVVQFTFGDDGLDPCLMELDQSSAPDSIGVFDCAALLDEVQAERRGSASASKVPASTPSRHDQVPEADDDGADKVARISRALQSSGRLHPDKMRELFEEWLKQPTVTVKASSNTVTGADLNSESRFQKLRDVLRMFVNSRAQDLENRLEHIVQAGQKGEFESGTHERAALYAACVARGVTQQDFERFLLRACFKVARAEQEPGSTVGAIAAQSIGEPGTQMTLKTFHFAGVASMNITLGVPRLKEIINASKQISTPIIAASLVNASDVVNARIVKGRVEACTIGQLAVWLREVYRRSKAYMAIKLDMVAISKLQLDVNALSVQKALLATPKLKLSEQDVEICAPDLLRVHAYVHPSTFDGDYEPYASKHARTLGLGMSRSKAKTKSYKVDLQARMQLFRRLVPSVVVSGIASVERVVINDKGSSQYELLVEGDDLLGVMAVAGVRGTHVTCNHIISVEHALGIEAARATIMSEVQYTMQSHGMTIDPRHIMLLADVMSYRGEILGITRFGIVKMKTSTLMLASFEMTVDHLFDAAVHNRRDDIVGVSECIIMGVPIPLGSGIFKVLRDTQRDVMPKTRSVFMSEHGMNLNL</sequence>
<gene>
    <name evidence="16" type="ORF">FVE85_3667</name>
</gene>
<keyword evidence="17" id="KW-1185">Reference proteome</keyword>
<dbReference type="InterPro" id="IPR015700">
    <property type="entry name" value="RPC1"/>
</dbReference>
<evidence type="ECO:0000256" key="8">
    <source>
        <dbReference type="ARBA" id="ARBA00022833"/>
    </source>
</evidence>
<dbReference type="Pfam" id="PF00623">
    <property type="entry name" value="RNA_pol_Rpb1_2"/>
    <property type="match status" value="1"/>
</dbReference>
<evidence type="ECO:0000256" key="5">
    <source>
        <dbReference type="ARBA" id="ARBA00022679"/>
    </source>
</evidence>
<keyword evidence="6 13" id="KW-0548">Nucleotidyltransferase</keyword>
<comment type="subunit">
    <text evidence="3">Component of the RNA polymerase III (Pol III) complex consisting of 17 subunits.</text>
</comment>
<protein>
    <recommendedName>
        <fullName evidence="13">DNA-directed RNA polymerase subunit</fullName>
        <ecNumber evidence="13">2.7.7.6</ecNumber>
    </recommendedName>
</protein>
<keyword evidence="8" id="KW-0862">Zinc</keyword>
<name>A0A5J4YL80_PORPP</name>
<comment type="similarity">
    <text evidence="2 13">Belongs to the RNA polymerase beta' chain family.</text>
</comment>
<dbReference type="InterPro" id="IPR007083">
    <property type="entry name" value="RNA_pol_Rpb1_4"/>
</dbReference>
<feature type="domain" description="RNA polymerase N-terminal" evidence="15">
    <location>
        <begin position="294"/>
        <end position="615"/>
    </location>
</feature>
<dbReference type="FunFam" id="1.10.150.390:FF:000004">
    <property type="entry name" value="DNA-directed RNA polymerase subunit"/>
    <property type="match status" value="1"/>
</dbReference>
<dbReference type="GO" id="GO:0003677">
    <property type="term" value="F:DNA binding"/>
    <property type="evidence" value="ECO:0007669"/>
    <property type="project" value="InterPro"/>
</dbReference>
<feature type="region of interest" description="Disordered" evidence="14">
    <location>
        <begin position="1028"/>
        <end position="1055"/>
    </location>
</feature>
<dbReference type="OMA" id="AVCPPYN"/>
<evidence type="ECO:0000256" key="11">
    <source>
        <dbReference type="ARBA" id="ARBA00023242"/>
    </source>
</evidence>
<dbReference type="Gene3D" id="3.30.1490.180">
    <property type="entry name" value="RNA polymerase ii"/>
    <property type="match status" value="1"/>
</dbReference>
<evidence type="ECO:0000256" key="14">
    <source>
        <dbReference type="SAM" id="MobiDB-lite"/>
    </source>
</evidence>
<dbReference type="InterPro" id="IPR007066">
    <property type="entry name" value="RNA_pol_Rpb1_3"/>
</dbReference>
<keyword evidence="11" id="KW-0539">Nucleus</keyword>
<dbReference type="InterPro" id="IPR035698">
    <property type="entry name" value="RNAP_III_Rpc1_C"/>
</dbReference>
<dbReference type="Gene3D" id="6.10.250.2940">
    <property type="match status" value="1"/>
</dbReference>
<dbReference type="Pfam" id="PF04998">
    <property type="entry name" value="RNA_pol_Rpb1_5"/>
    <property type="match status" value="1"/>
</dbReference>
<dbReference type="SUPFAM" id="SSF64484">
    <property type="entry name" value="beta and beta-prime subunits of DNA dependent RNA-polymerase"/>
    <property type="match status" value="1"/>
</dbReference>
<keyword evidence="9" id="KW-0460">Magnesium</keyword>
<dbReference type="CDD" id="cd02736">
    <property type="entry name" value="RNAP_III_Rpc1_C"/>
    <property type="match status" value="1"/>
</dbReference>
<dbReference type="Pfam" id="PF05000">
    <property type="entry name" value="RNA_pol_Rpb1_4"/>
    <property type="match status" value="1"/>
</dbReference>
<reference evidence="17" key="1">
    <citation type="journal article" date="2019" name="Nat. Commun.">
        <title>Expansion of phycobilisome linker gene families in mesophilic red algae.</title>
        <authorList>
            <person name="Lee J."/>
            <person name="Kim D."/>
            <person name="Bhattacharya D."/>
            <person name="Yoon H.S."/>
        </authorList>
    </citation>
    <scope>NUCLEOTIDE SEQUENCE [LARGE SCALE GENOMIC DNA]</scope>
    <source>
        <strain evidence="17">CCMP 1328</strain>
    </source>
</reference>
<dbReference type="PANTHER" id="PTHR48446:SF1">
    <property type="entry name" value="DNA-DIRECTED RNA POLYMERASE SUBUNIT BETA' N-TERMINAL SECTION"/>
    <property type="match status" value="1"/>
</dbReference>
<dbReference type="EC" id="2.7.7.6" evidence="13"/>
<evidence type="ECO:0000256" key="10">
    <source>
        <dbReference type="ARBA" id="ARBA00023163"/>
    </source>
</evidence>
<accession>A0A5J4YL80</accession>
<dbReference type="SMART" id="SM00663">
    <property type="entry name" value="RPOLA_N"/>
    <property type="match status" value="1"/>
</dbReference>
<dbReference type="EMBL" id="VRMN01000010">
    <property type="protein sequence ID" value="KAA8492229.1"/>
    <property type="molecule type" value="Genomic_DNA"/>
</dbReference>
<evidence type="ECO:0000256" key="3">
    <source>
        <dbReference type="ARBA" id="ARBA00011206"/>
    </source>
</evidence>
<evidence type="ECO:0000259" key="15">
    <source>
        <dbReference type="SMART" id="SM00663"/>
    </source>
</evidence>
<comment type="subcellular location">
    <subcellularLocation>
        <location evidence="1">Nucleus</location>
    </subcellularLocation>
</comment>
<evidence type="ECO:0000256" key="12">
    <source>
        <dbReference type="ARBA" id="ARBA00048552"/>
    </source>
</evidence>
<dbReference type="InterPro" id="IPR044893">
    <property type="entry name" value="RNA_pol_Rpb1_clamp_domain"/>
</dbReference>
<dbReference type="FunFam" id="2.40.40.20:FF:000019">
    <property type="entry name" value="DNA-directed RNA polymerase II subunit RPB1"/>
    <property type="match status" value="1"/>
</dbReference>
<dbReference type="InterPro" id="IPR000722">
    <property type="entry name" value="RNA_pol_asu"/>
</dbReference>
<evidence type="ECO:0000256" key="1">
    <source>
        <dbReference type="ARBA" id="ARBA00004123"/>
    </source>
</evidence>
<dbReference type="Proteomes" id="UP000324585">
    <property type="component" value="Unassembled WGS sequence"/>
</dbReference>
<keyword evidence="10 13" id="KW-0804">Transcription</keyword>
<dbReference type="OrthoDB" id="270392at2759"/>
<evidence type="ECO:0000313" key="17">
    <source>
        <dbReference type="Proteomes" id="UP000324585"/>
    </source>
</evidence>
<dbReference type="InterPro" id="IPR038120">
    <property type="entry name" value="Rpb1_funnel_sf"/>
</dbReference>
<keyword evidence="7" id="KW-0479">Metal-binding</keyword>
<dbReference type="PANTHER" id="PTHR48446">
    <property type="entry name" value="DNA-DIRECTED RNA POLYMERASE SUBUNIT BETA' N-TERMINAL SECTION"/>
    <property type="match status" value="1"/>
</dbReference>
<dbReference type="InterPro" id="IPR042102">
    <property type="entry name" value="RNA_pol_Rpb1_3_sf"/>
</dbReference>
<dbReference type="GO" id="GO:0046872">
    <property type="term" value="F:metal ion binding"/>
    <property type="evidence" value="ECO:0007669"/>
    <property type="project" value="UniProtKB-KW"/>
</dbReference>
<evidence type="ECO:0000313" key="16">
    <source>
        <dbReference type="EMBL" id="KAA8492229.1"/>
    </source>
</evidence>
<comment type="catalytic activity">
    <reaction evidence="12 13">
        <text>RNA(n) + a ribonucleoside 5'-triphosphate = RNA(n+1) + diphosphate</text>
        <dbReference type="Rhea" id="RHEA:21248"/>
        <dbReference type="Rhea" id="RHEA-COMP:14527"/>
        <dbReference type="Rhea" id="RHEA-COMP:17342"/>
        <dbReference type="ChEBI" id="CHEBI:33019"/>
        <dbReference type="ChEBI" id="CHEBI:61557"/>
        <dbReference type="ChEBI" id="CHEBI:140395"/>
        <dbReference type="EC" id="2.7.7.6"/>
    </reaction>
</comment>
<dbReference type="Gene3D" id="4.10.860.120">
    <property type="entry name" value="RNA polymerase II, clamp domain"/>
    <property type="match status" value="1"/>
</dbReference>
<feature type="compositionally biased region" description="Polar residues" evidence="14">
    <location>
        <begin position="1031"/>
        <end position="1041"/>
    </location>
</feature>
<dbReference type="GO" id="GO:0006351">
    <property type="term" value="P:DNA-templated transcription"/>
    <property type="evidence" value="ECO:0007669"/>
    <property type="project" value="InterPro"/>
</dbReference>
<dbReference type="CDD" id="cd02583">
    <property type="entry name" value="RNAP_III_RPC1_N"/>
    <property type="match status" value="1"/>
</dbReference>
<dbReference type="Gene3D" id="1.10.150.390">
    <property type="match status" value="1"/>
</dbReference>
<organism evidence="16 17">
    <name type="scientific">Porphyridium purpureum</name>
    <name type="common">Red alga</name>
    <name type="synonym">Porphyridium cruentum</name>
    <dbReference type="NCBI Taxonomy" id="35688"/>
    <lineage>
        <taxon>Eukaryota</taxon>
        <taxon>Rhodophyta</taxon>
        <taxon>Bangiophyceae</taxon>
        <taxon>Porphyridiales</taxon>
        <taxon>Porphyridiaceae</taxon>
        <taxon>Porphyridium</taxon>
    </lineage>
</organism>
<evidence type="ECO:0000256" key="7">
    <source>
        <dbReference type="ARBA" id="ARBA00022723"/>
    </source>
</evidence>
<proteinExistence type="inferred from homology"/>
<dbReference type="InterPro" id="IPR007081">
    <property type="entry name" value="RNA_pol_Rpb1_5"/>
</dbReference>
<dbReference type="InterPro" id="IPR007080">
    <property type="entry name" value="RNA_pol_Rpb1_1"/>
</dbReference>
<evidence type="ECO:0000256" key="13">
    <source>
        <dbReference type="RuleBase" id="RU004279"/>
    </source>
</evidence>
<dbReference type="GO" id="GO:0003899">
    <property type="term" value="F:DNA-directed RNA polymerase activity"/>
    <property type="evidence" value="ECO:0007669"/>
    <property type="project" value="UniProtKB-EC"/>
</dbReference>
<comment type="function">
    <text evidence="13">DNA-dependent RNA polymerase catalyzes the transcription of DNA into RNA using the four ribonucleoside triphosphates as substrates.</text>
</comment>
<keyword evidence="5 13" id="KW-0808">Transferase</keyword>
<evidence type="ECO:0000256" key="2">
    <source>
        <dbReference type="ARBA" id="ARBA00006460"/>
    </source>
</evidence>
<dbReference type="Gene3D" id="1.10.132.30">
    <property type="match status" value="1"/>
</dbReference>
<dbReference type="Gene3D" id="1.10.274.100">
    <property type="entry name" value="RNA polymerase Rpb1, domain 3"/>
    <property type="match status" value="1"/>
</dbReference>
<dbReference type="Pfam" id="PF04997">
    <property type="entry name" value="RNA_pol_Rpb1_1"/>
    <property type="match status" value="1"/>
</dbReference>
<comment type="caution">
    <text evidence="16">The sequence shown here is derived from an EMBL/GenBank/DDBJ whole genome shotgun (WGS) entry which is preliminary data.</text>
</comment>
<dbReference type="Pfam" id="PF04983">
    <property type="entry name" value="RNA_pol_Rpb1_3"/>
    <property type="match status" value="1"/>
</dbReference>
<evidence type="ECO:0000256" key="9">
    <source>
        <dbReference type="ARBA" id="ARBA00022842"/>
    </source>
</evidence>
<dbReference type="InterPro" id="IPR035697">
    <property type="entry name" value="RNAP_III_RPC1_N"/>
</dbReference>
<dbReference type="GO" id="GO:0005634">
    <property type="term" value="C:nucleus"/>
    <property type="evidence" value="ECO:0007669"/>
    <property type="project" value="UniProtKB-SubCell"/>
</dbReference>
<dbReference type="Gene3D" id="6.20.50.80">
    <property type="match status" value="1"/>
</dbReference>